<evidence type="ECO:0000259" key="6">
    <source>
        <dbReference type="Pfam" id="PF04116"/>
    </source>
</evidence>
<dbReference type="GO" id="GO:0016020">
    <property type="term" value="C:membrane"/>
    <property type="evidence" value="ECO:0007669"/>
    <property type="project" value="UniProtKB-SubCell"/>
</dbReference>
<dbReference type="PANTHER" id="PTHR11863">
    <property type="entry name" value="STEROL DESATURASE"/>
    <property type="match status" value="1"/>
</dbReference>
<protein>
    <submittedName>
        <fullName evidence="7">Sterol desaturase family protein</fullName>
    </submittedName>
</protein>
<feature type="transmembrane region" description="Helical" evidence="5">
    <location>
        <begin position="97"/>
        <end position="116"/>
    </location>
</feature>
<evidence type="ECO:0000256" key="4">
    <source>
        <dbReference type="ARBA" id="ARBA00023136"/>
    </source>
</evidence>
<gene>
    <name evidence="7" type="ORF">P0Y56_16400</name>
</gene>
<sequence>MVEQAPNSSPLSSDVALAPDAYAAGEPAPGGFRATLVNLIPPATLVAVVAFWGLAPEQVVKGPWTLLIVAIVIMAWLQGLEFLFERHPGWRINWREFATDVFYVVLTYTAIGWLTSTLADGPLVALKQSLGLATPWLAHLPFLIQAAMVLFLVEFGQYWMHRGMHNWYPLWLTHAPHHHITQLNALKGAVGNPIELFLISLSVVALLDFSEAAVFCGIGMGSVISGFAHANVRSNPPLFYSFFFTTIRHHSLHHTALSYEDTRCNYGNSLIVIDRMFGTYREGESAIVGQDERKRLSIVEQWLFPFEPLIGGIRARRSRSASATG</sequence>
<accession>A0AAJ5X8K9</accession>
<keyword evidence="3 5" id="KW-1133">Transmembrane helix</keyword>
<evidence type="ECO:0000256" key="2">
    <source>
        <dbReference type="ARBA" id="ARBA00022692"/>
    </source>
</evidence>
<evidence type="ECO:0000313" key="7">
    <source>
        <dbReference type="EMBL" id="WEK46566.1"/>
    </source>
</evidence>
<dbReference type="Proteomes" id="UP001218362">
    <property type="component" value="Chromosome"/>
</dbReference>
<feature type="transmembrane region" description="Helical" evidence="5">
    <location>
        <begin position="36"/>
        <end position="54"/>
    </location>
</feature>
<dbReference type="GO" id="GO:0016491">
    <property type="term" value="F:oxidoreductase activity"/>
    <property type="evidence" value="ECO:0007669"/>
    <property type="project" value="InterPro"/>
</dbReference>
<proteinExistence type="predicted"/>
<feature type="transmembrane region" description="Helical" evidence="5">
    <location>
        <begin position="136"/>
        <end position="155"/>
    </location>
</feature>
<dbReference type="GO" id="GO:0008610">
    <property type="term" value="P:lipid biosynthetic process"/>
    <property type="evidence" value="ECO:0007669"/>
    <property type="project" value="InterPro"/>
</dbReference>
<feature type="domain" description="Fatty acid hydroxylase" evidence="6">
    <location>
        <begin position="147"/>
        <end position="279"/>
    </location>
</feature>
<dbReference type="EMBL" id="CP119316">
    <property type="protein sequence ID" value="WEK46566.1"/>
    <property type="molecule type" value="Genomic_DNA"/>
</dbReference>
<reference evidence="7" key="1">
    <citation type="submission" date="2023-03" db="EMBL/GenBank/DDBJ databases">
        <title>Andean soil-derived lignocellulolytic bacterial consortium as a source of novel taxa and putative plastic-active enzymes.</title>
        <authorList>
            <person name="Diaz-Garcia L."/>
            <person name="Chuvochina M."/>
            <person name="Feuerriegel G."/>
            <person name="Bunk B."/>
            <person name="Sproer C."/>
            <person name="Streit W.R."/>
            <person name="Rodriguez L.M."/>
            <person name="Overmann J."/>
            <person name="Jimenez D.J."/>
        </authorList>
    </citation>
    <scope>NUCLEOTIDE SEQUENCE</scope>
    <source>
        <strain evidence="7">MAG 26</strain>
    </source>
</reference>
<dbReference type="GO" id="GO:0005506">
    <property type="term" value="F:iron ion binding"/>
    <property type="evidence" value="ECO:0007669"/>
    <property type="project" value="InterPro"/>
</dbReference>
<dbReference type="InterPro" id="IPR050307">
    <property type="entry name" value="Sterol_Desaturase_Related"/>
</dbReference>
<dbReference type="InterPro" id="IPR006694">
    <property type="entry name" value="Fatty_acid_hydroxylase"/>
</dbReference>
<dbReference type="Pfam" id="PF04116">
    <property type="entry name" value="FA_hydroxylase"/>
    <property type="match status" value="1"/>
</dbReference>
<evidence type="ECO:0000313" key="8">
    <source>
        <dbReference type="Proteomes" id="UP001218362"/>
    </source>
</evidence>
<organism evidence="7 8">
    <name type="scientific">Candidatus Andeanibacterium colombiense</name>
    <dbReference type="NCBI Taxonomy" id="3121345"/>
    <lineage>
        <taxon>Bacteria</taxon>
        <taxon>Pseudomonadati</taxon>
        <taxon>Pseudomonadota</taxon>
        <taxon>Alphaproteobacteria</taxon>
        <taxon>Sphingomonadales</taxon>
        <taxon>Sphingomonadaceae</taxon>
        <taxon>Candidatus Andeanibacterium</taxon>
    </lineage>
</organism>
<evidence type="ECO:0000256" key="3">
    <source>
        <dbReference type="ARBA" id="ARBA00022989"/>
    </source>
</evidence>
<comment type="subcellular location">
    <subcellularLocation>
        <location evidence="1">Membrane</location>
    </subcellularLocation>
</comment>
<evidence type="ECO:0000256" key="5">
    <source>
        <dbReference type="SAM" id="Phobius"/>
    </source>
</evidence>
<keyword evidence="4 5" id="KW-0472">Membrane</keyword>
<keyword evidence="2 5" id="KW-0812">Transmembrane</keyword>
<dbReference type="KEGG" id="acob:P0Y56_16400"/>
<dbReference type="AlphaFoldDB" id="A0AAJ5X8K9"/>
<feature type="transmembrane region" description="Helical" evidence="5">
    <location>
        <begin position="66"/>
        <end position="85"/>
    </location>
</feature>
<name>A0AAJ5X8K9_9SPHN</name>
<evidence type="ECO:0000256" key="1">
    <source>
        <dbReference type="ARBA" id="ARBA00004370"/>
    </source>
</evidence>